<dbReference type="PROSITE" id="PS00122">
    <property type="entry name" value="CARBOXYLESTERASE_B_1"/>
    <property type="match status" value="3"/>
</dbReference>
<dbReference type="EMBL" id="JBBHLL010000361">
    <property type="protein sequence ID" value="KAK7804886.1"/>
    <property type="molecule type" value="Genomic_DNA"/>
</dbReference>
<feature type="domain" description="Carboxylesterase type B" evidence="6">
    <location>
        <begin position="546"/>
        <end position="792"/>
    </location>
</feature>
<feature type="non-terminal residue" evidence="7">
    <location>
        <position position="1"/>
    </location>
</feature>
<proteinExistence type="inferred from homology"/>
<organism evidence="7 8">
    <name type="scientific">Myodes glareolus</name>
    <name type="common">Bank vole</name>
    <name type="synonym">Clethrionomys glareolus</name>
    <dbReference type="NCBI Taxonomy" id="447135"/>
    <lineage>
        <taxon>Eukaryota</taxon>
        <taxon>Metazoa</taxon>
        <taxon>Chordata</taxon>
        <taxon>Craniata</taxon>
        <taxon>Vertebrata</taxon>
        <taxon>Euteleostomi</taxon>
        <taxon>Mammalia</taxon>
        <taxon>Eutheria</taxon>
        <taxon>Euarchontoglires</taxon>
        <taxon>Glires</taxon>
        <taxon>Rodentia</taxon>
        <taxon>Myomorpha</taxon>
        <taxon>Muroidea</taxon>
        <taxon>Cricetidae</taxon>
        <taxon>Arvicolinae</taxon>
        <taxon>Myodes</taxon>
    </lineage>
</organism>
<sequence>QDSSDASPIRNTHTGQVRGSLVEVNDAKVGVHSFLGIPFAKPPVGPLRFAPPEAPEPWSGVRDGTSHPAICLQNLEMMNSVGLKDMNLPLHTLSMSEDCLYLNIYAPAHAREGSNLPVMVWIHGGALVGGMASITDGSMLAAIEDVVVVNIQYRLGVLGFFSTGDQHARGNWGFLDQVAALRWVQQNIAHFGGNPDLVTIFGESAGGTSVSSLVVSPMSKGLFHRAIMESGVALLPDLISDTHERVYNTVANLSGCGTMDSEALVHCLRGKSEAEILVINKDFKVIPAVVDGVFLPKHPQELLTSVDFRPVPSIIGVNNDEYGWVIPMMLPPECSDLMMEEYMGDTEDPQTLQLQFTEMMGDFMFVIPALQVAHFHRSHAPVYFYEFQHQPSFLKSFRSPYVKADHGDEITFVFGSFIFGIKLDLTEEEKLLNGRMMKYWANFARHGNPNSEGLPHWPMMDDDEQYLQLNIHPAVGRALKARRLQFWTQTLPQKIQELKKSQRMHKELYPEGQKAAVLDQGSASEDPGAKKISEHAQRAIDTSEASPIRDTHTGQVRGSLVEVNDAEVGVHTFLGIHFSKPPDHCILHPLKPLNHKDGTSHPAIHSSISAPQQFSFTVENPPCIFLTHGPKDMNLPLTALSMSENCLYLNIYTPAHAHVGSNLPVMVWIHGGALVGGMASITDGSILAAIEDVVVVNIQYHLGVLGFFSTGDQHARGNWGYLDQVAALRWVQQDIAHFGGNPDLVTIFGESAGGTSVSSLVLSPMSKRLFHRAIMENGVSLLPDLISDTHERVYNVFKIIPAVVDGVFLPKHPQELLASVDFRPVPSIIGVNNDEYGWVIPMMFGTAQTIKEITRENLQAVLKNTASQMMLPPECSDLIMEEYMGDTKDPQTLQAQFREMTADFMFVIQVPMPLSTSMNSNINPATSRISGHPTMTSPFPADWHVHRNPNSEGLPYWHVFDHEEQYLQLNIRPAVGRAPKARRLQFWTQTLPEKIQELKKSQRMHKELYSVVAAAWASLHPQAWTQPAPRGTHTGQVRGSPVIVKGTTLDVHTFLGIPSAKPPDHCAFDPERFLNHGVVGQMGPPIQPCQDSSEASPIRNTHTGQVRGSLVHVTDTKVGVHSFLGIPFAKPPVGPLRFAPPEAPEPWSGVRDGTSHPVMCLQNLEMMNSEGLKDLKLTLPPISMSEDCLYLNIYTPALAHEGSNLPVMVWIHGGALVVGMASMYDGSTLAAIEDVVVVTIQYRLGVLGFFSTGDQHARGNWGYLDQVAALRWVQQNIAHFGGNPDLVTIFGESAGGTSVSSHVVSPMSKGLFHRAIMQSGVALLPDLISDTHERVYTMVANLSGCETTDSEGLVRCLRGKSEAEILVINKVFKIIPAVVDGVFLPRHPRELLDSVGFRPAPSIIGVNSDEYGLIIPMVMGSAKTIKEITRENLQDVLKNTAEQMMLPPECSDLLMEEYMGDTKDPQALQIQYMEMMGDFMFVIPALQVAHFHRSHAPVYFYEFQHQPSFAKDVRPPHVKADHGDEVLFVFGAFSFGMKRDLTEEEKLLNRRIMKYWANFARHGNPNSEDLPYWPMLDHDEQYLQLDIQPAVGRALKARKLQFWTQTLPQKIQELQGAWDKQTEL</sequence>
<evidence type="ECO:0000313" key="7">
    <source>
        <dbReference type="EMBL" id="KAK7804886.1"/>
    </source>
</evidence>
<dbReference type="InterPro" id="IPR019826">
    <property type="entry name" value="Carboxylesterase_B_AS"/>
</dbReference>
<gene>
    <name evidence="7" type="ORF">U0070_006868</name>
</gene>
<dbReference type="InterPro" id="IPR002018">
    <property type="entry name" value="CarbesteraseB"/>
</dbReference>
<dbReference type="InterPro" id="IPR029058">
    <property type="entry name" value="AB_hydrolase_fold"/>
</dbReference>
<dbReference type="FunFam" id="3.40.50.1820:FF:000011">
    <property type="entry name" value="Carboxylic ester hydrolase"/>
    <property type="match status" value="2"/>
</dbReference>
<dbReference type="SUPFAM" id="SSF53474">
    <property type="entry name" value="alpha/beta-Hydrolases"/>
    <property type="match status" value="3"/>
</dbReference>
<keyword evidence="8" id="KW-1185">Reference proteome</keyword>
<dbReference type="InterPro" id="IPR019819">
    <property type="entry name" value="Carboxylesterase_B_CS"/>
</dbReference>
<evidence type="ECO:0000256" key="5">
    <source>
        <dbReference type="SAM" id="MobiDB-lite"/>
    </source>
</evidence>
<evidence type="ECO:0000256" key="3">
    <source>
        <dbReference type="ARBA" id="ARBA00022801"/>
    </source>
</evidence>
<dbReference type="Gene3D" id="3.40.50.1820">
    <property type="entry name" value="alpha/beta hydrolase"/>
    <property type="match status" value="4"/>
</dbReference>
<dbReference type="Pfam" id="PF00135">
    <property type="entry name" value="COesterase"/>
    <property type="match status" value="4"/>
</dbReference>
<dbReference type="CDD" id="cd00312">
    <property type="entry name" value="Esterase_lipase"/>
    <property type="match status" value="2"/>
</dbReference>
<feature type="region of interest" description="Disordered" evidence="5">
    <location>
        <begin position="518"/>
        <end position="557"/>
    </location>
</feature>
<dbReference type="Proteomes" id="UP001488838">
    <property type="component" value="Unassembled WGS sequence"/>
</dbReference>
<protein>
    <recommendedName>
        <fullName evidence="6">Carboxylesterase type B domain-containing protein</fullName>
    </recommendedName>
</protein>
<keyword evidence="4" id="KW-1015">Disulfide bond</keyword>
<feature type="domain" description="Carboxylesterase type B" evidence="6">
    <location>
        <begin position="1096"/>
        <end position="1603"/>
    </location>
</feature>
<evidence type="ECO:0000313" key="8">
    <source>
        <dbReference type="Proteomes" id="UP001488838"/>
    </source>
</evidence>
<feature type="compositionally biased region" description="Basic and acidic residues" evidence="5">
    <location>
        <begin position="527"/>
        <end position="538"/>
    </location>
</feature>
<keyword evidence="3" id="KW-0378">Hydrolase</keyword>
<keyword evidence="2" id="KW-0732">Signal</keyword>
<evidence type="ECO:0000259" key="6">
    <source>
        <dbReference type="Pfam" id="PF00135"/>
    </source>
</evidence>
<feature type="domain" description="Carboxylesterase type B" evidence="6">
    <location>
        <begin position="7"/>
        <end position="487"/>
    </location>
</feature>
<feature type="domain" description="Carboxylesterase type B" evidence="6">
    <location>
        <begin position="796"/>
        <end position="911"/>
    </location>
</feature>
<accession>A0AAW0HRZ7</accession>
<dbReference type="FunFam" id="3.40.50.1820:FF:001133">
    <property type="entry name" value="2210023G05Rik protein"/>
    <property type="match status" value="1"/>
</dbReference>
<evidence type="ECO:0000256" key="4">
    <source>
        <dbReference type="ARBA" id="ARBA00023157"/>
    </source>
</evidence>
<dbReference type="GO" id="GO:0016787">
    <property type="term" value="F:hydrolase activity"/>
    <property type="evidence" value="ECO:0007669"/>
    <property type="project" value="UniProtKB-KW"/>
</dbReference>
<evidence type="ECO:0000256" key="1">
    <source>
        <dbReference type="ARBA" id="ARBA00005964"/>
    </source>
</evidence>
<dbReference type="PROSITE" id="PS00941">
    <property type="entry name" value="CARBOXYLESTERASE_B_2"/>
    <property type="match status" value="2"/>
</dbReference>
<evidence type="ECO:0000256" key="2">
    <source>
        <dbReference type="ARBA" id="ARBA00022729"/>
    </source>
</evidence>
<comment type="caution">
    <text evidence="7">The sequence shown here is derived from an EMBL/GenBank/DDBJ whole genome shotgun (WGS) entry which is preliminary data.</text>
</comment>
<dbReference type="PANTHER" id="PTHR11559">
    <property type="entry name" value="CARBOXYLESTERASE"/>
    <property type="match status" value="1"/>
</dbReference>
<name>A0AAW0HRZ7_MYOGA</name>
<comment type="similarity">
    <text evidence="1">Belongs to the type-B carboxylesterase/lipase family.</text>
</comment>
<reference evidence="7 8" key="1">
    <citation type="journal article" date="2023" name="bioRxiv">
        <title>Conserved and derived expression patterns and positive selection on dental genes reveal complex evolutionary context of ever-growing rodent molars.</title>
        <authorList>
            <person name="Calamari Z.T."/>
            <person name="Song A."/>
            <person name="Cohen E."/>
            <person name="Akter M."/>
            <person name="Roy R.D."/>
            <person name="Hallikas O."/>
            <person name="Christensen M.M."/>
            <person name="Li P."/>
            <person name="Marangoni P."/>
            <person name="Jernvall J."/>
            <person name="Klein O.D."/>
        </authorList>
    </citation>
    <scope>NUCLEOTIDE SEQUENCE [LARGE SCALE GENOMIC DNA]</scope>
    <source>
        <strain evidence="7">V071</strain>
    </source>
</reference>
<dbReference type="InterPro" id="IPR050309">
    <property type="entry name" value="Type-B_Carboxylest/Lipase"/>
</dbReference>